<keyword evidence="3" id="KW-1185">Reference proteome</keyword>
<proteinExistence type="predicted"/>
<accession>A0ABR0FP75</accession>
<name>A0ABR0FP75_9PEZI</name>
<gene>
    <name evidence="2" type="ORF">QC761_0059770</name>
</gene>
<evidence type="ECO:0000313" key="2">
    <source>
        <dbReference type="EMBL" id="KAK4645122.1"/>
    </source>
</evidence>
<dbReference type="Proteomes" id="UP001322138">
    <property type="component" value="Unassembled WGS sequence"/>
</dbReference>
<dbReference type="GeneID" id="87891772"/>
<evidence type="ECO:0000313" key="3">
    <source>
        <dbReference type="Proteomes" id="UP001322138"/>
    </source>
</evidence>
<feature type="compositionally biased region" description="Polar residues" evidence="1">
    <location>
        <begin position="199"/>
        <end position="212"/>
    </location>
</feature>
<sequence length="269" mass="30155">MRVDFPFVYLSIIQGEGEAVRVKDPHWRNDLTKWQPKAAGPLYLHRHIINNMIACLRKPDEARENYKVFKFQMAITVAHEIVHFLTGLLIDPIPRRQYTPPRVTLEIYGDRAKGEAGRFFEKMLLGGVLECYEDPTDRLGDQQAGEPWVFPDSKNSSVGHRVSMAYIHRFINKGLLCPPTAHPGLSARSRFVQRFSGPAPSSGTRSSPSGAGQVNRAPAPRTSYSGTPPHASHPRPSYVSYPAPDQARGSYISGDRYIHQYQRSSEGAN</sequence>
<reference evidence="2 3" key="1">
    <citation type="journal article" date="2023" name="bioRxiv">
        <title>High-quality genome assemblies of four members of thePodospora anserinaspecies complex.</title>
        <authorList>
            <person name="Ament-Velasquez S.L."/>
            <person name="Vogan A.A."/>
            <person name="Wallerman O."/>
            <person name="Hartmann F."/>
            <person name="Gautier V."/>
            <person name="Silar P."/>
            <person name="Giraud T."/>
            <person name="Johannesson H."/>
        </authorList>
    </citation>
    <scope>NUCLEOTIDE SEQUENCE [LARGE SCALE GENOMIC DNA]</scope>
    <source>
        <strain evidence="2 3">CBS 112042</strain>
    </source>
</reference>
<evidence type="ECO:0000256" key="1">
    <source>
        <dbReference type="SAM" id="MobiDB-lite"/>
    </source>
</evidence>
<protein>
    <recommendedName>
        <fullName evidence="4">SprT-like domain-containing protein</fullName>
    </recommendedName>
</protein>
<dbReference type="EMBL" id="JAFFGZ010000005">
    <property type="protein sequence ID" value="KAK4645122.1"/>
    <property type="molecule type" value="Genomic_DNA"/>
</dbReference>
<comment type="caution">
    <text evidence="2">The sequence shown here is derived from an EMBL/GenBank/DDBJ whole genome shotgun (WGS) entry which is preliminary data.</text>
</comment>
<dbReference type="RefSeq" id="XP_062734098.1">
    <property type="nucleotide sequence ID" value="XM_062872561.1"/>
</dbReference>
<feature type="region of interest" description="Disordered" evidence="1">
    <location>
        <begin position="194"/>
        <end position="255"/>
    </location>
</feature>
<evidence type="ECO:0008006" key="4">
    <source>
        <dbReference type="Google" id="ProtNLM"/>
    </source>
</evidence>
<organism evidence="2 3">
    <name type="scientific">Podospora bellae-mahoneyi</name>
    <dbReference type="NCBI Taxonomy" id="2093777"/>
    <lineage>
        <taxon>Eukaryota</taxon>
        <taxon>Fungi</taxon>
        <taxon>Dikarya</taxon>
        <taxon>Ascomycota</taxon>
        <taxon>Pezizomycotina</taxon>
        <taxon>Sordariomycetes</taxon>
        <taxon>Sordariomycetidae</taxon>
        <taxon>Sordariales</taxon>
        <taxon>Podosporaceae</taxon>
        <taxon>Podospora</taxon>
    </lineage>
</organism>